<protein>
    <recommendedName>
        <fullName evidence="4">Secreted protein</fullName>
    </recommendedName>
</protein>
<reference evidence="2 3" key="1">
    <citation type="journal article" date="2021" name="Elife">
        <title>Chloroplast acquisition without the gene transfer in kleptoplastic sea slugs, Plakobranchus ocellatus.</title>
        <authorList>
            <person name="Maeda T."/>
            <person name="Takahashi S."/>
            <person name="Yoshida T."/>
            <person name="Shimamura S."/>
            <person name="Takaki Y."/>
            <person name="Nagai Y."/>
            <person name="Toyoda A."/>
            <person name="Suzuki Y."/>
            <person name="Arimoto A."/>
            <person name="Ishii H."/>
            <person name="Satoh N."/>
            <person name="Nishiyama T."/>
            <person name="Hasebe M."/>
            <person name="Maruyama T."/>
            <person name="Minagawa J."/>
            <person name="Obokata J."/>
            <person name="Shigenobu S."/>
        </authorList>
    </citation>
    <scope>NUCLEOTIDE SEQUENCE [LARGE SCALE GENOMIC DNA]</scope>
</reference>
<dbReference type="EMBL" id="BLXT01006878">
    <property type="protein sequence ID" value="GFO34125.1"/>
    <property type="molecule type" value="Genomic_DNA"/>
</dbReference>
<evidence type="ECO:0008006" key="4">
    <source>
        <dbReference type="Google" id="ProtNLM"/>
    </source>
</evidence>
<keyword evidence="1" id="KW-0732">Signal</keyword>
<proteinExistence type="predicted"/>
<dbReference type="Proteomes" id="UP000735302">
    <property type="component" value="Unassembled WGS sequence"/>
</dbReference>
<dbReference type="AlphaFoldDB" id="A0AAV4CQE6"/>
<comment type="caution">
    <text evidence="2">The sequence shown here is derived from an EMBL/GenBank/DDBJ whole genome shotgun (WGS) entry which is preliminary data.</text>
</comment>
<gene>
    <name evidence="2" type="ORF">PoB_006063000</name>
</gene>
<keyword evidence="3" id="KW-1185">Reference proteome</keyword>
<accession>A0AAV4CQE6</accession>
<organism evidence="2 3">
    <name type="scientific">Plakobranchus ocellatus</name>
    <dbReference type="NCBI Taxonomy" id="259542"/>
    <lineage>
        <taxon>Eukaryota</taxon>
        <taxon>Metazoa</taxon>
        <taxon>Spiralia</taxon>
        <taxon>Lophotrochozoa</taxon>
        <taxon>Mollusca</taxon>
        <taxon>Gastropoda</taxon>
        <taxon>Heterobranchia</taxon>
        <taxon>Euthyneura</taxon>
        <taxon>Panpulmonata</taxon>
        <taxon>Sacoglossa</taxon>
        <taxon>Placobranchoidea</taxon>
        <taxon>Plakobranchidae</taxon>
        <taxon>Plakobranchus</taxon>
    </lineage>
</organism>
<evidence type="ECO:0000313" key="2">
    <source>
        <dbReference type="EMBL" id="GFO34125.1"/>
    </source>
</evidence>
<name>A0AAV4CQE6_9GAST</name>
<feature type="chain" id="PRO_5043595892" description="Secreted protein" evidence="1">
    <location>
        <begin position="21"/>
        <end position="176"/>
    </location>
</feature>
<feature type="signal peptide" evidence="1">
    <location>
        <begin position="1"/>
        <end position="20"/>
    </location>
</feature>
<evidence type="ECO:0000313" key="3">
    <source>
        <dbReference type="Proteomes" id="UP000735302"/>
    </source>
</evidence>
<sequence length="176" mass="19213">MYGGSIILAVVAVVFTAATAKTNLGELSDEQHERFLQDIKIMEGRRQDCRTSVPAFDCGGNACIAFFDGCYHNTGPDYVLPKSSLVNLRGTIDWQKWTTAGNAADLIIRCAKLAVQKNKQYFGVEFYGECYFGDSPDQSQPKVTVQDGCDKFCAYDVGGANAIVLYRVITPPSGQS</sequence>
<evidence type="ECO:0000256" key="1">
    <source>
        <dbReference type="SAM" id="SignalP"/>
    </source>
</evidence>